<dbReference type="EMBL" id="CP066167">
    <property type="protein sequence ID" value="QQD18086.1"/>
    <property type="molecule type" value="Genomic_DNA"/>
</dbReference>
<dbReference type="InterPro" id="IPR044016">
    <property type="entry name" value="Big_13"/>
</dbReference>
<dbReference type="GO" id="GO:0007154">
    <property type="term" value="P:cell communication"/>
    <property type="evidence" value="ECO:0007669"/>
    <property type="project" value="InterPro"/>
</dbReference>
<evidence type="ECO:0000313" key="5">
    <source>
        <dbReference type="EMBL" id="QQD18086.1"/>
    </source>
</evidence>
<protein>
    <submittedName>
        <fullName evidence="5">Tandem-95 repeat protein</fullName>
    </submittedName>
</protein>
<dbReference type="Gene3D" id="2.60.40.2030">
    <property type="match status" value="1"/>
</dbReference>
<dbReference type="Pfam" id="PF17963">
    <property type="entry name" value="Big_9"/>
    <property type="match status" value="3"/>
</dbReference>
<dbReference type="AlphaFoldDB" id="A0A7T4R0C2"/>
<dbReference type="GO" id="GO:0007156">
    <property type="term" value="P:homophilic cell adhesion via plasma membrane adhesion molecules"/>
    <property type="evidence" value="ECO:0007669"/>
    <property type="project" value="InterPro"/>
</dbReference>
<dbReference type="PROSITE" id="PS50268">
    <property type="entry name" value="CADHERIN_2"/>
    <property type="match status" value="1"/>
</dbReference>
<proteinExistence type="predicted"/>
<gene>
    <name evidence="5" type="ORF">I6N98_17380</name>
</gene>
<keyword evidence="3" id="KW-0106">Calcium</keyword>
<organism evidence="5 6">
    <name type="scientific">Spongiibacter nanhainus</name>
    <dbReference type="NCBI Taxonomy" id="2794344"/>
    <lineage>
        <taxon>Bacteria</taxon>
        <taxon>Pseudomonadati</taxon>
        <taxon>Pseudomonadota</taxon>
        <taxon>Gammaproteobacteria</taxon>
        <taxon>Cellvibrionales</taxon>
        <taxon>Spongiibacteraceae</taxon>
        <taxon>Spongiibacter</taxon>
    </lineage>
</organism>
<dbReference type="Gene3D" id="2.60.40.10">
    <property type="entry name" value="Immunoglobulins"/>
    <property type="match status" value="3"/>
</dbReference>
<dbReference type="Pfam" id="PF03160">
    <property type="entry name" value="Calx-beta"/>
    <property type="match status" value="1"/>
</dbReference>
<dbReference type="NCBIfam" id="NF033510">
    <property type="entry name" value="Ca_tandemer"/>
    <property type="match status" value="1"/>
</dbReference>
<name>A0A7T4R0C2_9GAMM</name>
<dbReference type="InterPro" id="IPR003644">
    <property type="entry name" value="Calx_beta"/>
</dbReference>
<sequence>MIDLSNYSFADLVGGTLQPASLKGDFPAELLSVNLVDLNLPEQWVDWLDKERRKEEAENDADVKLDTSGAVVDIAAVDFDALSLTAVDTHQQAAVSPPESSGSEEGFSINPLVWTVAGVAGIVALDSADSDSNGGGGGNRAPVFAESSRSLTIQEDQPIIIRADVTDKDGDELTFSIPSSARPDNGTVEEGGSPGVFVYTPDAEFSGEDSFTIRVSDGNGGIAVQEVTITVENVNDAPEVDEEQNISGNQGQVLRITVPATDIEGDPLTYTFTNPSNGSLTPGDSPGEYFYAPDAAFTGEDSFTVTVSDGTNDVSQTINLRVGLPNEAPDVDETQTVIVDEDEEITVTVEAEDVDGDTLTYTAGDPSNGTVEEGDNPGEFVYTPDPNFNGEDSFTVTVDDGNGGTATQTITVMVNPVEDTYELSADDVEAAEGDTDGNTMVFELKLDRAPFDEDVVINVVSQDGTATAGDDFEAVDTQLTFLAGEDTVELTVNLLGDTIVGIDEAFTLLISGELLAEDVTVTGTILNDDLDPNWDAPTIDLLAELDTGELDDDNITSEDDLGFRVIAEPGVDIEIFQDGVSIGTATEDSDGVYLFEVDNLGDGEYEFVAILSVNGSSDTLESQPLTVTVDSEDPSTPTIALAPESDTGAIGDRLTADDTPTLVIAAEAGASVEVFLDGESLGLATENEAGQYSFTASALGEGNYEFSAVATDPAGNSSSASADLDIEIDTTAPAAPVIALDAGSDSGVSGEDGITQNDVLFFTIDADPGSTVEVFQNGTSVGIAQEDGNNPGQYDFTTSTLDEGNFQLTAEATDLAGNTSALSLSEDVTIDTSAPVIAALTADAEADTVTVSFDESLGLFDDADFSFTVNELAAAVTGVNAADDSLTFSLDVDLQAGDTIDVALLAGAIADIAGNGIAAVDFNDDPAGTVV</sequence>
<keyword evidence="6" id="KW-1185">Reference proteome</keyword>
<dbReference type="SUPFAM" id="SSF49313">
    <property type="entry name" value="Cadherin-like"/>
    <property type="match status" value="2"/>
</dbReference>
<dbReference type="KEGG" id="snan:I6N98_17380"/>
<dbReference type="Proteomes" id="UP000596063">
    <property type="component" value="Chromosome"/>
</dbReference>
<dbReference type="GO" id="GO:0016020">
    <property type="term" value="C:membrane"/>
    <property type="evidence" value="ECO:0007669"/>
    <property type="project" value="InterPro"/>
</dbReference>
<evidence type="ECO:0000313" key="6">
    <source>
        <dbReference type="Proteomes" id="UP000596063"/>
    </source>
</evidence>
<keyword evidence="1" id="KW-0732">Signal</keyword>
<reference evidence="5 6" key="1">
    <citation type="submission" date="2020-12" db="EMBL/GenBank/DDBJ databases">
        <authorList>
            <person name="Shan Y."/>
        </authorList>
    </citation>
    <scope>NUCLEOTIDE SEQUENCE [LARGE SCALE GENOMIC DNA]</scope>
    <source>
        <strain evidence="6">csc3.9</strain>
    </source>
</reference>
<dbReference type="NCBIfam" id="NF012211">
    <property type="entry name" value="tand_rpt_95"/>
    <property type="match status" value="3"/>
</dbReference>
<dbReference type="GO" id="GO:0005509">
    <property type="term" value="F:calcium ion binding"/>
    <property type="evidence" value="ECO:0007669"/>
    <property type="project" value="InterPro"/>
</dbReference>
<dbReference type="InterPro" id="IPR015919">
    <property type="entry name" value="Cadherin-like_sf"/>
</dbReference>
<dbReference type="RefSeq" id="WP_198569584.1">
    <property type="nucleotide sequence ID" value="NZ_CP066167.1"/>
</dbReference>
<feature type="domain" description="Cadherin" evidence="4">
    <location>
        <begin position="145"/>
        <end position="240"/>
    </location>
</feature>
<dbReference type="SMART" id="SM00237">
    <property type="entry name" value="Calx_beta"/>
    <property type="match status" value="1"/>
</dbReference>
<evidence type="ECO:0000259" key="4">
    <source>
        <dbReference type="PROSITE" id="PS50268"/>
    </source>
</evidence>
<dbReference type="InterPro" id="IPR038081">
    <property type="entry name" value="CalX-like_sf"/>
</dbReference>
<dbReference type="SUPFAM" id="SSF117074">
    <property type="entry name" value="Hypothetical protein PA1324"/>
    <property type="match status" value="1"/>
</dbReference>
<evidence type="ECO:0000256" key="2">
    <source>
        <dbReference type="ARBA" id="ARBA00022737"/>
    </source>
</evidence>
<evidence type="ECO:0000256" key="1">
    <source>
        <dbReference type="ARBA" id="ARBA00022729"/>
    </source>
</evidence>
<keyword evidence="2" id="KW-0677">Repeat</keyword>
<dbReference type="InterPro" id="IPR013783">
    <property type="entry name" value="Ig-like_fold"/>
</dbReference>
<evidence type="ECO:0000256" key="3">
    <source>
        <dbReference type="ARBA" id="ARBA00022837"/>
    </source>
</evidence>
<dbReference type="SUPFAM" id="SSF141072">
    <property type="entry name" value="CalX-like"/>
    <property type="match status" value="1"/>
</dbReference>
<dbReference type="Pfam" id="PF19077">
    <property type="entry name" value="Big_13"/>
    <property type="match status" value="3"/>
</dbReference>
<dbReference type="Gene3D" id="2.60.40.3440">
    <property type="match status" value="3"/>
</dbReference>
<accession>A0A7T4R0C2</accession>
<dbReference type="InterPro" id="IPR002126">
    <property type="entry name" value="Cadherin-like_dom"/>
</dbReference>